<keyword evidence="1" id="KW-0812">Transmembrane</keyword>
<proteinExistence type="predicted"/>
<dbReference type="EMBL" id="QGDO01000014">
    <property type="protein sequence ID" value="PWJ33244.1"/>
    <property type="molecule type" value="Genomic_DNA"/>
</dbReference>
<reference evidence="2 3" key="1">
    <citation type="submission" date="2018-03" db="EMBL/GenBank/DDBJ databases">
        <title>Genomic Encyclopedia of Archaeal and Bacterial Type Strains, Phase II (KMG-II): from individual species to whole genera.</title>
        <authorList>
            <person name="Goeker M."/>
        </authorList>
    </citation>
    <scope>NUCLEOTIDE SEQUENCE [LARGE SCALE GENOMIC DNA]</scope>
    <source>
        <strain evidence="2 3">DSM 28229</strain>
    </source>
</reference>
<protein>
    <submittedName>
        <fullName evidence="2">Uncharacterized protein</fullName>
    </submittedName>
</protein>
<evidence type="ECO:0000313" key="2">
    <source>
        <dbReference type="EMBL" id="PWJ33244.1"/>
    </source>
</evidence>
<gene>
    <name evidence="2" type="ORF">BC781_1146</name>
</gene>
<keyword evidence="3" id="KW-1185">Reference proteome</keyword>
<accession>A0A315YVE8</accession>
<comment type="caution">
    <text evidence="2">The sequence shown here is derived from an EMBL/GenBank/DDBJ whole genome shotgun (WGS) entry which is preliminary data.</text>
</comment>
<dbReference type="Proteomes" id="UP000245535">
    <property type="component" value="Unassembled WGS sequence"/>
</dbReference>
<name>A0A315YVE8_SEDFL</name>
<evidence type="ECO:0000256" key="1">
    <source>
        <dbReference type="SAM" id="Phobius"/>
    </source>
</evidence>
<keyword evidence="1" id="KW-0472">Membrane</keyword>
<evidence type="ECO:0000313" key="3">
    <source>
        <dbReference type="Proteomes" id="UP000245535"/>
    </source>
</evidence>
<sequence length="150" mass="17607">MNVGVVLVGVIFLAMLSYMIIMGVNGFKMNREIWRKLEVDFPDNDNKQFLHICRIRRAFLRGLPITLDKLKIGEQGICITPFFYLTQNSIYIPYKHLNFLRKEKTSLRSERSGNFIELKIDISVPILITLRERDSKILLDLIRYSKAKKK</sequence>
<keyword evidence="1" id="KW-1133">Transmembrane helix</keyword>
<organism evidence="2 3">
    <name type="scientific">Sediminitomix flava</name>
    <dbReference type="NCBI Taxonomy" id="379075"/>
    <lineage>
        <taxon>Bacteria</taxon>
        <taxon>Pseudomonadati</taxon>
        <taxon>Bacteroidota</taxon>
        <taxon>Cytophagia</taxon>
        <taxon>Cytophagales</taxon>
        <taxon>Flammeovirgaceae</taxon>
        <taxon>Sediminitomix</taxon>
    </lineage>
</organism>
<dbReference type="AlphaFoldDB" id="A0A315YVE8"/>
<feature type="transmembrane region" description="Helical" evidence="1">
    <location>
        <begin position="6"/>
        <end position="27"/>
    </location>
</feature>
<dbReference type="RefSeq" id="WP_109623227.1">
    <property type="nucleotide sequence ID" value="NZ_QGDO01000014.1"/>
</dbReference>